<evidence type="ECO:0000313" key="3">
    <source>
        <dbReference type="Proteomes" id="UP000187203"/>
    </source>
</evidence>
<reference evidence="3" key="1">
    <citation type="submission" date="2013-09" db="EMBL/GenBank/DDBJ databases">
        <title>Corchorus olitorius genome sequencing.</title>
        <authorList>
            <person name="Alam M."/>
            <person name="Haque M.S."/>
            <person name="Islam M.S."/>
            <person name="Emdad E.M."/>
            <person name="Islam M.M."/>
            <person name="Ahmed B."/>
            <person name="Halim A."/>
            <person name="Hossen Q.M.M."/>
            <person name="Hossain M.Z."/>
            <person name="Ahmed R."/>
            <person name="Khan M.M."/>
            <person name="Islam R."/>
            <person name="Rashid M.M."/>
            <person name="Khan S.A."/>
            <person name="Rahman M.S."/>
            <person name="Alam M."/>
            <person name="Yahiya A.S."/>
            <person name="Khan M.S."/>
            <person name="Azam M.S."/>
            <person name="Haque T."/>
            <person name="Lashkar M.Z.H."/>
            <person name="Akhand A.I."/>
            <person name="Morshed G."/>
            <person name="Roy S."/>
            <person name="Uddin K.S."/>
            <person name="Rabeya T."/>
            <person name="Hossain A.S."/>
            <person name="Chowdhury A."/>
            <person name="Snigdha A.R."/>
            <person name="Mortoza M.S."/>
            <person name="Matin S.A."/>
            <person name="Hoque S.M.E."/>
            <person name="Islam M.K."/>
            <person name="Roy D.K."/>
            <person name="Haider R."/>
            <person name="Moosa M.M."/>
            <person name="Elias S.M."/>
            <person name="Hasan A.M."/>
            <person name="Jahan S."/>
            <person name="Shafiuddin M."/>
            <person name="Mahmood N."/>
            <person name="Shommy N.S."/>
        </authorList>
    </citation>
    <scope>NUCLEOTIDE SEQUENCE [LARGE SCALE GENOMIC DNA]</scope>
    <source>
        <strain evidence="3">cv. O-4</strain>
    </source>
</reference>
<dbReference type="InterPro" id="IPR003675">
    <property type="entry name" value="Rce1/LyrA-like_dom"/>
</dbReference>
<accession>A0A1R3KJW6</accession>
<dbReference type="Proteomes" id="UP000187203">
    <property type="component" value="Unassembled WGS sequence"/>
</dbReference>
<dbReference type="PANTHER" id="PTHR43592">
    <property type="entry name" value="CAAX AMINO TERMINAL PROTEASE"/>
    <property type="match status" value="1"/>
</dbReference>
<dbReference type="PANTHER" id="PTHR43592:SF4">
    <property type="entry name" value="CAAX AMINO TERMINAL PROTEASE FAMILY PROTEIN"/>
    <property type="match status" value="1"/>
</dbReference>
<evidence type="ECO:0000259" key="1">
    <source>
        <dbReference type="Pfam" id="PF02517"/>
    </source>
</evidence>
<dbReference type="GO" id="GO:0004175">
    <property type="term" value="F:endopeptidase activity"/>
    <property type="evidence" value="ECO:0007669"/>
    <property type="project" value="UniProtKB-ARBA"/>
</dbReference>
<feature type="domain" description="CAAX prenyl protease 2/Lysostaphin resistance protein A-like" evidence="1">
    <location>
        <begin position="137"/>
        <end position="187"/>
    </location>
</feature>
<dbReference type="STRING" id="93759.A0A1R3KJW6"/>
<sequence>MNLAWPTVNAMPLPTPKFGGLFSKPLDVPTNLFPSSSSFSCKLPSTFLKCNCNQNKITDNSTQVQGFSVLKSDIPWKTGSLWSTMAVYMFNLHIPLGFGGLSIVSYILHQPVLGPQTEDVNNPILKEMLLSSDISKAACVIVYCIITPLLEEMVYRGFLLASLASTMNWQQSVVLSGAIFSAAHFSGKLALMKLPHEELVRFKET</sequence>
<keyword evidence="2" id="KW-0645">Protease</keyword>
<name>A0A1R3KJW6_9ROSI</name>
<organism evidence="2 3">
    <name type="scientific">Corchorus olitorius</name>
    <dbReference type="NCBI Taxonomy" id="93759"/>
    <lineage>
        <taxon>Eukaryota</taxon>
        <taxon>Viridiplantae</taxon>
        <taxon>Streptophyta</taxon>
        <taxon>Embryophyta</taxon>
        <taxon>Tracheophyta</taxon>
        <taxon>Spermatophyta</taxon>
        <taxon>Magnoliopsida</taxon>
        <taxon>eudicotyledons</taxon>
        <taxon>Gunneridae</taxon>
        <taxon>Pentapetalae</taxon>
        <taxon>rosids</taxon>
        <taxon>malvids</taxon>
        <taxon>Malvales</taxon>
        <taxon>Malvaceae</taxon>
        <taxon>Grewioideae</taxon>
        <taxon>Apeibeae</taxon>
        <taxon>Corchorus</taxon>
    </lineage>
</organism>
<dbReference type="GO" id="GO:0080120">
    <property type="term" value="P:CAAX-box protein maturation"/>
    <property type="evidence" value="ECO:0007669"/>
    <property type="project" value="UniProtKB-ARBA"/>
</dbReference>
<dbReference type="OrthoDB" id="1742244at2759"/>
<keyword evidence="3" id="KW-1185">Reference proteome</keyword>
<proteinExistence type="predicted"/>
<dbReference type="GO" id="GO:0006508">
    <property type="term" value="P:proteolysis"/>
    <property type="evidence" value="ECO:0007669"/>
    <property type="project" value="UniProtKB-KW"/>
</dbReference>
<protein>
    <submittedName>
        <fullName evidence="2">CAAX amino terminal protease</fullName>
    </submittedName>
</protein>
<dbReference type="Pfam" id="PF02517">
    <property type="entry name" value="Rce1-like"/>
    <property type="match status" value="1"/>
</dbReference>
<dbReference type="EMBL" id="AWUE01013266">
    <property type="protein sequence ID" value="OMP07381.1"/>
    <property type="molecule type" value="Genomic_DNA"/>
</dbReference>
<dbReference type="AlphaFoldDB" id="A0A1R3KJW6"/>
<evidence type="ECO:0000313" key="2">
    <source>
        <dbReference type="EMBL" id="OMP07381.1"/>
    </source>
</evidence>
<keyword evidence="2" id="KW-0378">Hydrolase</keyword>
<gene>
    <name evidence="2" type="ORF">COLO4_07390</name>
</gene>
<comment type="caution">
    <text evidence="2">The sequence shown here is derived from an EMBL/GenBank/DDBJ whole genome shotgun (WGS) entry which is preliminary data.</text>
</comment>